<gene>
    <name evidence="2" type="ORF">DXT76_08190</name>
</gene>
<evidence type="ECO:0000259" key="1">
    <source>
        <dbReference type="PROSITE" id="PS51186"/>
    </source>
</evidence>
<dbReference type="SUPFAM" id="SSF55729">
    <property type="entry name" value="Acyl-CoA N-acyltransferases (Nat)"/>
    <property type="match status" value="1"/>
</dbReference>
<dbReference type="Gene3D" id="3.40.630.30">
    <property type="match status" value="1"/>
</dbReference>
<proteinExistence type="predicted"/>
<organism evidence="2 3">
    <name type="scientific">Halobacillus trueperi</name>
    <dbReference type="NCBI Taxonomy" id="156205"/>
    <lineage>
        <taxon>Bacteria</taxon>
        <taxon>Bacillati</taxon>
        <taxon>Bacillota</taxon>
        <taxon>Bacilli</taxon>
        <taxon>Bacillales</taxon>
        <taxon>Bacillaceae</taxon>
        <taxon>Halobacillus</taxon>
    </lineage>
</organism>
<dbReference type="Pfam" id="PF00583">
    <property type="entry name" value="Acetyltransf_1"/>
    <property type="match status" value="1"/>
</dbReference>
<accession>A0A3D8VQ21</accession>
<sequence>MIEGEKYGDINSEKAEQNDYESLLPLFKQVHEFHVFARPDLYVQNSTPVEQEFFESQLMDGKHHIFAAAKGIDIVGVIVTKEEEIIENSFVKASKVLFINSLCVAETHRKNRDRKKLTTYVFDFGRSLGVDSIELGVSEENTSAIDYYRSMGMTTKSRKMEIPFN</sequence>
<name>A0A3D8VQ21_9BACI</name>
<comment type="caution">
    <text evidence="2">The sequence shown here is derived from an EMBL/GenBank/DDBJ whole genome shotgun (WGS) entry which is preliminary data.</text>
</comment>
<dbReference type="InterPro" id="IPR016181">
    <property type="entry name" value="Acyl_CoA_acyltransferase"/>
</dbReference>
<dbReference type="Proteomes" id="UP000257032">
    <property type="component" value="Unassembled WGS sequence"/>
</dbReference>
<evidence type="ECO:0000313" key="2">
    <source>
        <dbReference type="EMBL" id="RDY71321.1"/>
    </source>
</evidence>
<reference evidence="2 3" key="1">
    <citation type="submission" date="2018-08" db="EMBL/GenBank/DDBJ databases">
        <title>Genome sequence of strict halophilic Halobacillus trueperi SS1 isolated from Lunsu, a salty water body of North West Himalayas.</title>
        <authorList>
            <person name="Gupta S."/>
            <person name="Sharma P."/>
            <person name="Dev K."/>
            <person name="Baumler D."/>
            <person name="Sourirajan A."/>
        </authorList>
    </citation>
    <scope>NUCLEOTIDE SEQUENCE [LARGE SCALE GENOMIC DNA]</scope>
    <source>
        <strain evidence="2 3">SS1</strain>
    </source>
</reference>
<feature type="domain" description="N-acetyltransferase" evidence="1">
    <location>
        <begin position="25"/>
        <end position="165"/>
    </location>
</feature>
<dbReference type="GO" id="GO:0016747">
    <property type="term" value="F:acyltransferase activity, transferring groups other than amino-acyl groups"/>
    <property type="evidence" value="ECO:0007669"/>
    <property type="project" value="InterPro"/>
</dbReference>
<dbReference type="EMBL" id="QTLC01000032">
    <property type="protein sequence ID" value="RDY71321.1"/>
    <property type="molecule type" value="Genomic_DNA"/>
</dbReference>
<dbReference type="PROSITE" id="PS51186">
    <property type="entry name" value="GNAT"/>
    <property type="match status" value="1"/>
</dbReference>
<dbReference type="InterPro" id="IPR000182">
    <property type="entry name" value="GNAT_dom"/>
</dbReference>
<protein>
    <submittedName>
        <fullName evidence="2">GNAT family N-acetyltransferase</fullName>
    </submittedName>
</protein>
<dbReference type="AlphaFoldDB" id="A0A3D8VQ21"/>
<evidence type="ECO:0000313" key="3">
    <source>
        <dbReference type="Proteomes" id="UP000257032"/>
    </source>
</evidence>
<keyword evidence="2" id="KW-0808">Transferase</keyword>